<dbReference type="GO" id="GO:0043625">
    <property type="term" value="C:delta DNA polymerase complex"/>
    <property type="evidence" value="ECO:0007669"/>
    <property type="project" value="TreeGrafter"/>
</dbReference>
<dbReference type="Pfam" id="PF04081">
    <property type="entry name" value="DNA_pol_delta_4"/>
    <property type="match status" value="1"/>
</dbReference>
<evidence type="ECO:0000313" key="3">
    <source>
        <dbReference type="Proteomes" id="UP000095009"/>
    </source>
</evidence>
<dbReference type="OrthoDB" id="337486at2759"/>
<dbReference type="GO" id="GO:0003887">
    <property type="term" value="F:DNA-directed DNA polymerase activity"/>
    <property type="evidence" value="ECO:0007669"/>
    <property type="project" value="TreeGrafter"/>
</dbReference>
<dbReference type="InterPro" id="IPR007218">
    <property type="entry name" value="DNA_pol_delta_4"/>
</dbReference>
<name>A0A1E3PCL2_9ASCO</name>
<dbReference type="GO" id="GO:0000731">
    <property type="term" value="P:DNA synthesis involved in DNA repair"/>
    <property type="evidence" value="ECO:0007669"/>
    <property type="project" value="InterPro"/>
</dbReference>
<accession>A0A1E3PCL2</accession>
<protein>
    <recommendedName>
        <fullName evidence="4">DNA polymerase delta subunit 4</fullName>
    </recommendedName>
</protein>
<reference evidence="2 3" key="1">
    <citation type="journal article" date="2016" name="Proc. Natl. Acad. Sci. U.S.A.">
        <title>Comparative genomics of biotechnologically important yeasts.</title>
        <authorList>
            <person name="Riley R."/>
            <person name="Haridas S."/>
            <person name="Wolfe K.H."/>
            <person name="Lopes M.R."/>
            <person name="Hittinger C.T."/>
            <person name="Goeker M."/>
            <person name="Salamov A.A."/>
            <person name="Wisecaver J.H."/>
            <person name="Long T.M."/>
            <person name="Calvey C.H."/>
            <person name="Aerts A.L."/>
            <person name="Barry K.W."/>
            <person name="Choi C."/>
            <person name="Clum A."/>
            <person name="Coughlan A.Y."/>
            <person name="Deshpande S."/>
            <person name="Douglass A.P."/>
            <person name="Hanson S.J."/>
            <person name="Klenk H.-P."/>
            <person name="LaButti K.M."/>
            <person name="Lapidus A."/>
            <person name="Lindquist E.A."/>
            <person name="Lipzen A.M."/>
            <person name="Meier-Kolthoff J.P."/>
            <person name="Ohm R.A."/>
            <person name="Otillar R.P."/>
            <person name="Pangilinan J.L."/>
            <person name="Peng Y."/>
            <person name="Rokas A."/>
            <person name="Rosa C.A."/>
            <person name="Scheuner C."/>
            <person name="Sibirny A.A."/>
            <person name="Slot J.C."/>
            <person name="Stielow J.B."/>
            <person name="Sun H."/>
            <person name="Kurtzman C.P."/>
            <person name="Blackwell M."/>
            <person name="Grigoriev I.V."/>
            <person name="Jeffries T.W."/>
        </authorList>
    </citation>
    <scope>NUCLEOTIDE SEQUENCE [LARGE SCALE GENOMIC DNA]</scope>
    <source>
        <strain evidence="2 3">DSM 6958</strain>
    </source>
</reference>
<organism evidence="2 3">
    <name type="scientific">Nadsonia fulvescens var. elongata DSM 6958</name>
    <dbReference type="NCBI Taxonomy" id="857566"/>
    <lineage>
        <taxon>Eukaryota</taxon>
        <taxon>Fungi</taxon>
        <taxon>Dikarya</taxon>
        <taxon>Ascomycota</taxon>
        <taxon>Saccharomycotina</taxon>
        <taxon>Dipodascomycetes</taxon>
        <taxon>Dipodascales</taxon>
        <taxon>Dipodascales incertae sedis</taxon>
        <taxon>Nadsonia</taxon>
    </lineage>
</organism>
<dbReference type="PANTHER" id="PTHR14303:SF0">
    <property type="entry name" value="DNA POLYMERASE DELTA SUBUNIT 4"/>
    <property type="match status" value="1"/>
</dbReference>
<dbReference type="GO" id="GO:0006261">
    <property type="term" value="P:DNA-templated DNA replication"/>
    <property type="evidence" value="ECO:0007669"/>
    <property type="project" value="TreeGrafter"/>
</dbReference>
<evidence type="ECO:0000313" key="2">
    <source>
        <dbReference type="EMBL" id="ODQ63118.1"/>
    </source>
</evidence>
<evidence type="ECO:0008006" key="4">
    <source>
        <dbReference type="Google" id="ProtNLM"/>
    </source>
</evidence>
<dbReference type="STRING" id="857566.A0A1E3PCL2"/>
<dbReference type="AlphaFoldDB" id="A0A1E3PCL2"/>
<gene>
    <name evidence="2" type="ORF">NADFUDRAFT_53767</name>
</gene>
<proteinExistence type="predicted"/>
<evidence type="ECO:0000256" key="1">
    <source>
        <dbReference type="SAM" id="MobiDB-lite"/>
    </source>
</evidence>
<feature type="compositionally biased region" description="Polar residues" evidence="1">
    <location>
        <begin position="10"/>
        <end position="36"/>
    </location>
</feature>
<dbReference type="Proteomes" id="UP000095009">
    <property type="component" value="Unassembled WGS sequence"/>
</dbReference>
<dbReference type="PANTHER" id="PTHR14303">
    <property type="entry name" value="DNA POLYMERASE DELTA SUBUNIT 4"/>
    <property type="match status" value="1"/>
</dbReference>
<sequence>MTSIKRRTSPIKTPTTQKKPHSTPQSVITSSFQATKSPIVHTRKSKQANTSKKEYKKQKTPAELNDEIIRSVSSSDSFHLNESNPRYASHWGTILAQSFAAQNPRLQLHQTTFTASECILQHFDQTEKFGPYLGLSRLQRWWRAKRLGLDPDQMVQEILDSVEGQKSPRLRNAHLGMVD</sequence>
<feature type="region of interest" description="Disordered" evidence="1">
    <location>
        <begin position="1"/>
        <end position="62"/>
    </location>
</feature>
<keyword evidence="3" id="KW-1185">Reference proteome</keyword>
<dbReference type="EMBL" id="KV454416">
    <property type="protein sequence ID" value="ODQ63118.1"/>
    <property type="molecule type" value="Genomic_DNA"/>
</dbReference>